<dbReference type="InterPro" id="IPR052927">
    <property type="entry name" value="DCC_oxidoreductase"/>
</dbReference>
<dbReference type="PANTHER" id="PTHR33639:SF2">
    <property type="entry name" value="DUF393 DOMAIN-CONTAINING PROTEIN"/>
    <property type="match status" value="1"/>
</dbReference>
<keyword evidence="2" id="KW-1185">Reference proteome</keyword>
<dbReference type="AlphaFoldDB" id="A0ABC9VEQ2"/>
<reference evidence="1 2" key="1">
    <citation type="journal article" date="2014" name="Appl. Microbiol. Biotechnol.">
        <title>Transformable facultative thermophile Geobacillus stearothermophilus NUB3621 as a host strain for metabolic engineering.</title>
        <authorList>
            <person name="Blanchard K."/>
            <person name="Robic S."/>
            <person name="Matsumura I."/>
        </authorList>
    </citation>
    <scope>NUCLEOTIDE SEQUENCE [LARGE SCALE GENOMIC DNA]</scope>
    <source>
        <strain evidence="1 2">NUB3621</strain>
    </source>
</reference>
<proteinExistence type="predicted"/>
<name>A0ABC9VEQ2_9BACL</name>
<dbReference type="InterPro" id="IPR007263">
    <property type="entry name" value="DCC1-like"/>
</dbReference>
<comment type="caution">
    <text evidence="1">The sequence shown here is derived from an EMBL/GenBank/DDBJ whole genome shotgun (WGS) entry which is preliminary data.</text>
</comment>
<organism evidence="1 2">
    <name type="scientific">Parageobacillus genomosp. 1</name>
    <dbReference type="NCBI Taxonomy" id="1295642"/>
    <lineage>
        <taxon>Bacteria</taxon>
        <taxon>Bacillati</taxon>
        <taxon>Bacillota</taxon>
        <taxon>Bacilli</taxon>
        <taxon>Bacillales</taxon>
        <taxon>Anoxybacillaceae</taxon>
        <taxon>Parageobacillus</taxon>
    </lineage>
</organism>
<dbReference type="Pfam" id="PF04134">
    <property type="entry name" value="DCC1-like"/>
    <property type="match status" value="1"/>
</dbReference>
<dbReference type="EMBL" id="AOTZ01000005">
    <property type="protein sequence ID" value="EZP76980.1"/>
    <property type="molecule type" value="Genomic_DNA"/>
</dbReference>
<dbReference type="RefSeq" id="WP_043905043.1">
    <property type="nucleotide sequence ID" value="NZ_CM002692.1"/>
</dbReference>
<evidence type="ECO:0000313" key="1">
    <source>
        <dbReference type="EMBL" id="EZP76980.1"/>
    </source>
</evidence>
<dbReference type="PANTHER" id="PTHR33639">
    <property type="entry name" value="THIOL-DISULFIDE OXIDOREDUCTASE DCC"/>
    <property type="match status" value="1"/>
</dbReference>
<dbReference type="Proteomes" id="UP000023566">
    <property type="component" value="Chromosome"/>
</dbReference>
<gene>
    <name evidence="1" type="ORF">H839_10298</name>
</gene>
<accession>A0ABC9VEQ2</accession>
<sequence length="147" mass="17135">MNPIILFDGVCSLCSASVQFIIVRDPSAVFRFASLQSESGEALRQKFGVPEVDSLVLLEDGRYYTKSSAALRICRRLKGAWKLFYLFWLIPKPLRDYVYDFVAKHRYQWFGKRDCCLMPTPDIRARFLDEQQSDNREENVCLLSYSE</sequence>
<protein>
    <submittedName>
        <fullName evidence="1">Thiol-disulfide oxidoreductase DCC</fullName>
    </submittedName>
</protein>
<evidence type="ECO:0000313" key="2">
    <source>
        <dbReference type="Proteomes" id="UP000023566"/>
    </source>
</evidence>